<accession>F9RZ68</accession>
<proteinExistence type="predicted"/>
<evidence type="ECO:0000313" key="2">
    <source>
        <dbReference type="Proteomes" id="UP000004605"/>
    </source>
</evidence>
<evidence type="ECO:0008006" key="3">
    <source>
        <dbReference type="Google" id="ProtNLM"/>
    </source>
</evidence>
<comment type="caution">
    <text evidence="1">The sequence shown here is derived from an EMBL/GenBank/DDBJ whole genome shotgun (WGS) entry which is preliminary data.</text>
</comment>
<sequence length="168" mass="18762">MRALGLLSFLYILLLSSFVKAESIASYPVGWEFWPIVKETIIYPENSDLPAESSLFAQETFRAYSWINNGQGSSLTIRVNPKKIKQYLNRGPYSDGPTVVAISEQADLIRITEHIGGEAIYGSYNHKGEDISHSHPSLKPGYCNSCHSSYKDICRHGVCSVFGSRLKK</sequence>
<evidence type="ECO:0000313" key="1">
    <source>
        <dbReference type="EMBL" id="EGU45951.1"/>
    </source>
</evidence>
<name>F9RZ68_9VIBR</name>
<dbReference type="RefSeq" id="WP_006711152.1">
    <property type="nucleotide sequence ID" value="NZ_AFWF01000048.1"/>
</dbReference>
<dbReference type="OrthoDB" id="6384566at2"/>
<reference evidence="1 2" key="1">
    <citation type="journal article" date="2012" name="Int. J. Syst. Evol. Microbiol.">
        <title>Vibrio caribbeanicus sp. nov., isolated from the marine sponge Scleritoderma cyanea.</title>
        <authorList>
            <person name="Hoffmann M."/>
            <person name="Monday S.R."/>
            <person name="Allard M.W."/>
            <person name="Strain E.A."/>
            <person name="Whittaker P."/>
            <person name="Naum M."/>
            <person name="McCarthy P.J."/>
            <person name="Lopez J.V."/>
            <person name="Fischer M."/>
            <person name="Brown E.W."/>
        </authorList>
    </citation>
    <scope>NUCLEOTIDE SEQUENCE [LARGE SCALE GENOMIC DNA]</scope>
    <source>
        <strain evidence="1 2">ATCC 700023</strain>
    </source>
</reference>
<dbReference type="Proteomes" id="UP000004605">
    <property type="component" value="Unassembled WGS sequence"/>
</dbReference>
<dbReference type="AlphaFoldDB" id="F9RZ68"/>
<dbReference type="EMBL" id="AFWF01000048">
    <property type="protein sequence ID" value="EGU45951.1"/>
    <property type="molecule type" value="Genomic_DNA"/>
</dbReference>
<gene>
    <name evidence="1" type="ORF">VII00023_16624</name>
</gene>
<organism evidence="1 2">
    <name type="scientific">Vibrio ichthyoenteri ATCC 700023</name>
    <dbReference type="NCBI Taxonomy" id="870968"/>
    <lineage>
        <taxon>Bacteria</taxon>
        <taxon>Pseudomonadati</taxon>
        <taxon>Pseudomonadota</taxon>
        <taxon>Gammaproteobacteria</taxon>
        <taxon>Vibrionales</taxon>
        <taxon>Vibrionaceae</taxon>
        <taxon>Vibrio</taxon>
    </lineage>
</organism>
<protein>
    <recommendedName>
        <fullName evidence="3">Cytochrome P460 domain-containing protein</fullName>
    </recommendedName>
</protein>
<keyword evidence="2" id="KW-1185">Reference proteome</keyword>